<proteinExistence type="predicted"/>
<dbReference type="STRING" id="135651.G0MD74"/>
<reference evidence="4" key="1">
    <citation type="submission" date="2011-07" db="EMBL/GenBank/DDBJ databases">
        <authorList>
            <consortium name="Caenorhabditis brenneri Sequencing and Analysis Consortium"/>
            <person name="Wilson R.K."/>
        </authorList>
    </citation>
    <scope>NUCLEOTIDE SEQUENCE [LARGE SCALE GENOMIC DNA]</scope>
    <source>
        <strain evidence="4">PB2801</strain>
    </source>
</reference>
<protein>
    <recommendedName>
        <fullName evidence="2">7TM GPCR serpentine receptor class x (Srx) domain-containing protein</fullName>
    </recommendedName>
</protein>
<name>G0MD74_CAEBE</name>
<evidence type="ECO:0000259" key="2">
    <source>
        <dbReference type="Pfam" id="PF10328"/>
    </source>
</evidence>
<dbReference type="EMBL" id="GL379790">
    <property type="protein sequence ID" value="EGT49449.1"/>
    <property type="molecule type" value="Genomic_DNA"/>
</dbReference>
<keyword evidence="1" id="KW-0812">Transmembrane</keyword>
<evidence type="ECO:0000313" key="3">
    <source>
        <dbReference type="EMBL" id="EGT49449.1"/>
    </source>
</evidence>
<feature type="transmembrane region" description="Helical" evidence="1">
    <location>
        <begin position="119"/>
        <end position="138"/>
    </location>
</feature>
<gene>
    <name evidence="3" type="ORF">CAEBREN_01982</name>
</gene>
<keyword evidence="1" id="KW-0472">Membrane</keyword>
<sequence length="301" mass="34220">MNFDEIITRIIGLHMITAAIIGLSLNSFMFFHFSKLKKTSFYILCSSKCIANCMSLEIYLGYVGPVNLLYTQIGSSSFNSYLNQALGFGLLIQGPIIQCMIAMNRFLVVWIFPVSTPRYGIQITTAALTISWIFMAWFSTLIGLPDYCRVTFNFGHLEFINTLCNVEITWYLVYGLFGLAGSTNFLNILIAVKLFCSSKSKAMLSSEASQSRRKLSIRFFFQSCFQDWIIIMDFLNNLSSTKYCRSRVCVHVVIMGFDVMIYGMDGLVMYLFNRKASPSKRMGSRVKTTTSEFMKPNVSML</sequence>
<organism evidence="4">
    <name type="scientific">Caenorhabditis brenneri</name>
    <name type="common">Nematode worm</name>
    <dbReference type="NCBI Taxonomy" id="135651"/>
    <lineage>
        <taxon>Eukaryota</taxon>
        <taxon>Metazoa</taxon>
        <taxon>Ecdysozoa</taxon>
        <taxon>Nematoda</taxon>
        <taxon>Chromadorea</taxon>
        <taxon>Rhabditida</taxon>
        <taxon>Rhabditina</taxon>
        <taxon>Rhabditomorpha</taxon>
        <taxon>Rhabditoidea</taxon>
        <taxon>Rhabditidae</taxon>
        <taxon>Peloderinae</taxon>
        <taxon>Caenorhabditis</taxon>
    </lineage>
</organism>
<feature type="transmembrane region" description="Helical" evidence="1">
    <location>
        <begin position="6"/>
        <end position="29"/>
    </location>
</feature>
<dbReference type="AlphaFoldDB" id="G0MD74"/>
<dbReference type="PANTHER" id="PTHR46952">
    <property type="entry name" value="SERPENTINE RECEPTOR, CLASS X-RELATED"/>
    <property type="match status" value="1"/>
</dbReference>
<dbReference type="OMA" id="SKCIANC"/>
<dbReference type="SUPFAM" id="SSF81321">
    <property type="entry name" value="Family A G protein-coupled receptor-like"/>
    <property type="match status" value="1"/>
</dbReference>
<dbReference type="FunCoup" id="G0MD74">
    <property type="interactions" value="14"/>
</dbReference>
<dbReference type="HOGENOM" id="CLU_070417_1_0_1"/>
<dbReference type="PANTHER" id="PTHR46952:SF5">
    <property type="entry name" value="7TM GPCR SERPENTINE RECEPTOR CLASS X (SRX) DOMAIN-CONTAINING PROTEIN"/>
    <property type="match status" value="1"/>
</dbReference>
<feature type="domain" description="7TM GPCR serpentine receptor class x (Srx)" evidence="2">
    <location>
        <begin position="16"/>
        <end position="273"/>
    </location>
</feature>
<dbReference type="InterPro" id="IPR019430">
    <property type="entry name" value="7TM_GPCR_serpentine_rcpt_Srx"/>
</dbReference>
<dbReference type="Proteomes" id="UP000008068">
    <property type="component" value="Unassembled WGS sequence"/>
</dbReference>
<feature type="transmembrane region" description="Helical" evidence="1">
    <location>
        <begin position="171"/>
        <end position="195"/>
    </location>
</feature>
<dbReference type="eggNOG" id="ENOG502TH1H">
    <property type="taxonomic scope" value="Eukaryota"/>
</dbReference>
<dbReference type="Pfam" id="PF10328">
    <property type="entry name" value="7TM_GPCR_Srx"/>
    <property type="match status" value="1"/>
</dbReference>
<dbReference type="OrthoDB" id="5851226at2759"/>
<evidence type="ECO:0000256" key="1">
    <source>
        <dbReference type="SAM" id="Phobius"/>
    </source>
</evidence>
<feature type="transmembrane region" description="Helical" evidence="1">
    <location>
        <begin position="252"/>
        <end position="272"/>
    </location>
</feature>
<dbReference type="InParanoid" id="G0MD74"/>
<evidence type="ECO:0000313" key="4">
    <source>
        <dbReference type="Proteomes" id="UP000008068"/>
    </source>
</evidence>
<accession>G0MD74</accession>
<feature type="transmembrane region" description="Helical" evidence="1">
    <location>
        <begin position="82"/>
        <end position="107"/>
    </location>
</feature>
<keyword evidence="4" id="KW-1185">Reference proteome</keyword>
<keyword evidence="1" id="KW-1133">Transmembrane helix</keyword>